<dbReference type="Gene3D" id="3.40.1400.10">
    <property type="entry name" value="Sugar-phosphate isomerase, RpiB/LacA/LacB"/>
    <property type="match status" value="1"/>
</dbReference>
<dbReference type="PANTHER" id="PTHR43732:SF1">
    <property type="entry name" value="RIBOSE 5-PHOSPHATE ISOMERASE"/>
    <property type="match status" value="1"/>
</dbReference>
<dbReference type="NCBIfam" id="NF004051">
    <property type="entry name" value="PRK05571.1"/>
    <property type="match status" value="1"/>
</dbReference>
<dbReference type="InterPro" id="IPR003500">
    <property type="entry name" value="RpiB_LacA_LacB"/>
</dbReference>
<feature type="active site" description="Proton donor" evidence="3">
    <location>
        <position position="99"/>
    </location>
</feature>
<reference evidence="4 5" key="1">
    <citation type="submission" date="2015-07" db="EMBL/GenBank/DDBJ databases">
        <title>Genome sequence of Ornatilinea apprima DSM 23815.</title>
        <authorList>
            <person name="Hemp J."/>
            <person name="Ward L.M."/>
            <person name="Pace L.A."/>
            <person name="Fischer W.W."/>
        </authorList>
    </citation>
    <scope>NUCLEOTIDE SEQUENCE [LARGE SCALE GENOMIC DNA]</scope>
    <source>
        <strain evidence="4 5">P3M-1</strain>
    </source>
</reference>
<dbReference type="GO" id="GO:0016861">
    <property type="term" value="F:intramolecular oxidoreductase activity, interconverting aldoses and ketoses"/>
    <property type="evidence" value="ECO:0007669"/>
    <property type="project" value="UniProtKB-ARBA"/>
</dbReference>
<name>A0A0P6YCP9_9CHLR</name>
<keyword evidence="5" id="KW-1185">Reference proteome</keyword>
<dbReference type="InterPro" id="IPR051812">
    <property type="entry name" value="SPI_LacAB/RpiB"/>
</dbReference>
<dbReference type="Proteomes" id="UP000050417">
    <property type="component" value="Unassembled WGS sequence"/>
</dbReference>
<comment type="similarity">
    <text evidence="1">Belongs to the LacAB/RpiB family.</text>
</comment>
<evidence type="ECO:0000313" key="5">
    <source>
        <dbReference type="Proteomes" id="UP000050417"/>
    </source>
</evidence>
<protein>
    <submittedName>
        <fullName evidence="4">Ribose 5-phosphate isomerase</fullName>
    </submittedName>
</protein>
<dbReference type="InterPro" id="IPR036569">
    <property type="entry name" value="RpiB_LacA_LacB_sf"/>
</dbReference>
<proteinExistence type="inferred from homology"/>
<dbReference type="AlphaFoldDB" id="A0A0P6YCP9"/>
<evidence type="ECO:0000256" key="2">
    <source>
        <dbReference type="ARBA" id="ARBA00023235"/>
    </source>
</evidence>
<gene>
    <name evidence="4" type="ORF">ADN00_02180</name>
</gene>
<dbReference type="STRING" id="1134406.ADN00_02180"/>
<dbReference type="SUPFAM" id="SSF89623">
    <property type="entry name" value="Ribose/Galactose isomerase RpiB/AlsB"/>
    <property type="match status" value="1"/>
</dbReference>
<dbReference type="PIRSF" id="PIRSF005384">
    <property type="entry name" value="RpiB_LacA_B"/>
    <property type="match status" value="1"/>
</dbReference>
<dbReference type="InterPro" id="IPR004785">
    <property type="entry name" value="RpiB"/>
</dbReference>
<evidence type="ECO:0000256" key="3">
    <source>
        <dbReference type="PIRSR" id="PIRSR005384-1"/>
    </source>
</evidence>
<sequence>MKVAFACDHAGVLLRDAVVEAIREGGHTLVDFGIYSKEEKADYPDKAEEACRALQDGRAERAVLVCGSGVGVCLSANKMKGIYASVCHDTYTARQGVEHDQMNALCMGGRVIGDELAKDVVKAFLSATHSTQERHLRRVHKIQAIEEQSMK</sequence>
<dbReference type="NCBIfam" id="TIGR00689">
    <property type="entry name" value="rpiB_lacA_lacB"/>
    <property type="match status" value="1"/>
</dbReference>
<dbReference type="OrthoDB" id="1778624at2"/>
<dbReference type="Pfam" id="PF02502">
    <property type="entry name" value="LacAB_rpiB"/>
    <property type="match status" value="1"/>
</dbReference>
<dbReference type="NCBIfam" id="TIGR01120">
    <property type="entry name" value="rpiB"/>
    <property type="match status" value="1"/>
</dbReference>
<organism evidence="4 5">
    <name type="scientific">Ornatilinea apprima</name>
    <dbReference type="NCBI Taxonomy" id="1134406"/>
    <lineage>
        <taxon>Bacteria</taxon>
        <taxon>Bacillati</taxon>
        <taxon>Chloroflexota</taxon>
        <taxon>Anaerolineae</taxon>
        <taxon>Anaerolineales</taxon>
        <taxon>Anaerolineaceae</taxon>
        <taxon>Ornatilinea</taxon>
    </lineage>
</organism>
<keyword evidence="2 4" id="KW-0413">Isomerase</keyword>
<dbReference type="PANTHER" id="PTHR43732">
    <property type="entry name" value="RIBOSE 5-PHOSPHATE ISOMERASE-RELATED"/>
    <property type="match status" value="1"/>
</dbReference>
<feature type="active site" description="Proton acceptor" evidence="3">
    <location>
        <position position="66"/>
    </location>
</feature>
<dbReference type="EMBL" id="LGCL01000009">
    <property type="protein sequence ID" value="KPL79792.1"/>
    <property type="molecule type" value="Genomic_DNA"/>
</dbReference>
<dbReference type="RefSeq" id="WP_075061324.1">
    <property type="nucleotide sequence ID" value="NZ_LGCL01000009.1"/>
</dbReference>
<accession>A0A0P6YCP9</accession>
<dbReference type="GO" id="GO:0005975">
    <property type="term" value="P:carbohydrate metabolic process"/>
    <property type="evidence" value="ECO:0007669"/>
    <property type="project" value="InterPro"/>
</dbReference>
<evidence type="ECO:0000256" key="1">
    <source>
        <dbReference type="ARBA" id="ARBA00008754"/>
    </source>
</evidence>
<evidence type="ECO:0000313" key="4">
    <source>
        <dbReference type="EMBL" id="KPL79792.1"/>
    </source>
</evidence>
<comment type="caution">
    <text evidence="4">The sequence shown here is derived from an EMBL/GenBank/DDBJ whole genome shotgun (WGS) entry which is preliminary data.</text>
</comment>